<name>A0AA96V347_9EURY</name>
<dbReference type="InterPro" id="IPR038071">
    <property type="entry name" value="UROD/MetE-like_sf"/>
</dbReference>
<gene>
    <name evidence="1" type="ORF">MsAc7_12000</name>
</gene>
<protein>
    <recommendedName>
        <fullName evidence="3">Methionine synthase</fullName>
    </recommendedName>
</protein>
<dbReference type="AlphaFoldDB" id="A0AA96V347"/>
<sequence length="353" mass="39356">MPGILFDDIGSFPLPSGVTKEFVSNAAFNRDSDEKLFPLLNQVFEQKINAGVHVPNYAQFRDMTEQFLHPIRDEKCCDGPFNLKEECAGTVEMDVIDAYFKQKKKNGELGKYDETGEKPLVRMCVTGPTELYLKEFGSANYADIYQLFAKNVNFFVRNAMRKAKYFKIQTVSLDEPSIGINPELSLPADEIITAMTNATRAAGKHGADVQIHIHSPLYYDLACATPTINVIGMESAATPSYMDMIDKKVLSDTDTFIRAGISRTDIFNMAGVLNEKYGGNVWNKPDILQKIVTDMETPKTIEKRLNDISKRFGDSIKYAGPDCGLGSWPTQELAAALLKNTGVAIDKFNQKQK</sequence>
<dbReference type="RefSeq" id="WP_338102004.1">
    <property type="nucleotide sequence ID" value="NZ_CP131060.1"/>
</dbReference>
<proteinExistence type="predicted"/>
<dbReference type="GeneID" id="89230305"/>
<keyword evidence="2" id="KW-1185">Reference proteome</keyword>
<accession>A0AA96V347</accession>
<dbReference type="Proteomes" id="UP001303587">
    <property type="component" value="Chromosome"/>
</dbReference>
<dbReference type="Gene3D" id="3.20.20.210">
    <property type="match status" value="1"/>
</dbReference>
<dbReference type="NCBIfam" id="NF004712">
    <property type="entry name" value="PRK06052.1"/>
    <property type="match status" value="1"/>
</dbReference>
<dbReference type="CDD" id="cd03310">
    <property type="entry name" value="CIMS_like"/>
    <property type="match status" value="1"/>
</dbReference>
<dbReference type="EMBL" id="CP131060">
    <property type="protein sequence ID" value="WNY25647.1"/>
    <property type="molecule type" value="Genomic_DNA"/>
</dbReference>
<dbReference type="SUPFAM" id="SSF51726">
    <property type="entry name" value="UROD/MetE-like"/>
    <property type="match status" value="1"/>
</dbReference>
<evidence type="ECO:0000313" key="1">
    <source>
        <dbReference type="EMBL" id="WNY25647.1"/>
    </source>
</evidence>
<organism evidence="1 2">
    <name type="scientific">Methanolapillus millepedarum</name>
    <dbReference type="NCBI Taxonomy" id="3028296"/>
    <lineage>
        <taxon>Archaea</taxon>
        <taxon>Methanobacteriati</taxon>
        <taxon>Methanobacteriota</taxon>
        <taxon>Stenosarchaea group</taxon>
        <taxon>Methanomicrobia</taxon>
        <taxon>Methanosarcinales</taxon>
        <taxon>Methanosarcinaceae</taxon>
        <taxon>Methanolapillus</taxon>
    </lineage>
</organism>
<reference evidence="1 2" key="1">
    <citation type="submission" date="2023-07" db="EMBL/GenBank/DDBJ databases">
        <title>Closed genoem sequence of Methanosarcinaceae archaeon Ac7.</title>
        <authorList>
            <person name="Poehlein A."/>
            <person name="Protasov E."/>
            <person name="Platt K."/>
            <person name="Reeh H."/>
            <person name="Daniel R."/>
            <person name="Brune A."/>
        </authorList>
    </citation>
    <scope>NUCLEOTIDE SEQUENCE [LARGE SCALE GENOMIC DNA]</scope>
    <source>
        <strain evidence="1 2">Ac7</strain>
    </source>
</reference>
<evidence type="ECO:0000313" key="2">
    <source>
        <dbReference type="Proteomes" id="UP001303587"/>
    </source>
</evidence>
<evidence type="ECO:0008006" key="3">
    <source>
        <dbReference type="Google" id="ProtNLM"/>
    </source>
</evidence>